<protein>
    <submittedName>
        <fullName evidence="1">Uncharacterized protein</fullName>
    </submittedName>
</protein>
<reference evidence="1 2" key="1">
    <citation type="submission" date="2023-12" db="EMBL/GenBank/DDBJ databases">
        <title>Novel species of the genus Arcicella isolated from rivers.</title>
        <authorList>
            <person name="Lu H."/>
        </authorList>
    </citation>
    <scope>NUCLEOTIDE SEQUENCE [LARGE SCALE GENOMIC DNA]</scope>
    <source>
        <strain evidence="1 2">LMG 21963</strain>
    </source>
</reference>
<dbReference type="RefSeq" id="WP_323253654.1">
    <property type="nucleotide sequence ID" value="NZ_JAYFUL010000069.1"/>
</dbReference>
<evidence type="ECO:0000313" key="2">
    <source>
        <dbReference type="Proteomes" id="UP001304671"/>
    </source>
</evidence>
<dbReference type="EMBL" id="JAYFUL010000069">
    <property type="protein sequence ID" value="MEA5260810.1"/>
    <property type="molecule type" value="Genomic_DNA"/>
</dbReference>
<gene>
    <name evidence="1" type="ORF">VB264_23625</name>
</gene>
<proteinExistence type="predicted"/>
<dbReference type="Proteomes" id="UP001304671">
    <property type="component" value="Unassembled WGS sequence"/>
</dbReference>
<accession>A0ABU5QVF2</accession>
<evidence type="ECO:0000313" key="1">
    <source>
        <dbReference type="EMBL" id="MEA5260810.1"/>
    </source>
</evidence>
<sequence>MEQNNELIFDVISGDDEVILEAIFEYNNIHKTDFTVLEFDYDEVVIVTIKVTKYNISDIFKLGYLFSACAEKKRQKGEIYW</sequence>
<comment type="caution">
    <text evidence="1">The sequence shown here is derived from an EMBL/GenBank/DDBJ whole genome shotgun (WGS) entry which is preliminary data.</text>
</comment>
<name>A0ABU5QVF2_9BACT</name>
<keyword evidence="2" id="KW-1185">Reference proteome</keyword>
<organism evidence="1 2">
    <name type="scientific">Arcicella aquatica</name>
    <dbReference type="NCBI Taxonomy" id="217141"/>
    <lineage>
        <taxon>Bacteria</taxon>
        <taxon>Pseudomonadati</taxon>
        <taxon>Bacteroidota</taxon>
        <taxon>Cytophagia</taxon>
        <taxon>Cytophagales</taxon>
        <taxon>Flectobacillaceae</taxon>
        <taxon>Arcicella</taxon>
    </lineage>
</organism>